<dbReference type="InterPro" id="IPR036412">
    <property type="entry name" value="HAD-like_sf"/>
</dbReference>
<name>X0X3J3_9ZZZZ</name>
<dbReference type="InterPro" id="IPR023198">
    <property type="entry name" value="PGP-like_dom2"/>
</dbReference>
<dbReference type="InterPro" id="IPR051600">
    <property type="entry name" value="Beta-PGM-like"/>
</dbReference>
<dbReference type="NCBIfam" id="TIGR01509">
    <property type="entry name" value="HAD-SF-IA-v3"/>
    <property type="match status" value="1"/>
</dbReference>
<dbReference type="PROSITE" id="PS51374">
    <property type="entry name" value="NDPK_LIKE"/>
    <property type="match status" value="1"/>
</dbReference>
<dbReference type="InterPro" id="IPR036850">
    <property type="entry name" value="NDK-like_dom_sf"/>
</dbReference>
<dbReference type="SFLD" id="SFLDS00003">
    <property type="entry name" value="Haloacid_Dehalogenase"/>
    <property type="match status" value="1"/>
</dbReference>
<dbReference type="EMBL" id="BARS01044569">
    <property type="protein sequence ID" value="GAG37585.1"/>
    <property type="molecule type" value="Genomic_DNA"/>
</dbReference>
<dbReference type="AlphaFoldDB" id="X0X3J3"/>
<keyword evidence="4" id="KW-0479">Metal-binding</keyword>
<evidence type="ECO:0000256" key="6">
    <source>
        <dbReference type="ARBA" id="ARBA00023235"/>
    </source>
</evidence>
<comment type="similarity">
    <text evidence="2">Belongs to the HAD-like hydrolase superfamily. CbbY/CbbZ/Gph/YieH family.</text>
</comment>
<dbReference type="Gene3D" id="3.40.50.1000">
    <property type="entry name" value="HAD superfamily/HAD-like"/>
    <property type="match status" value="1"/>
</dbReference>
<evidence type="ECO:0000256" key="2">
    <source>
        <dbReference type="ARBA" id="ARBA00006171"/>
    </source>
</evidence>
<dbReference type="PANTHER" id="PTHR46193:SF18">
    <property type="entry name" value="HEXITOL PHOSPHATASE B"/>
    <property type="match status" value="1"/>
</dbReference>
<dbReference type="InterPro" id="IPR023214">
    <property type="entry name" value="HAD_sf"/>
</dbReference>
<dbReference type="Pfam" id="PF00702">
    <property type="entry name" value="Hydrolase"/>
    <property type="match status" value="1"/>
</dbReference>
<protein>
    <recommendedName>
        <fullName evidence="10">Beta-phosphoglucomutase</fullName>
        <ecNumber evidence="9">5.4.2.6</ecNumber>
    </recommendedName>
</protein>
<dbReference type="InterPro" id="IPR006439">
    <property type="entry name" value="HAD-SF_hydro_IA"/>
</dbReference>
<dbReference type="GO" id="GO:0046872">
    <property type="term" value="F:metal ion binding"/>
    <property type="evidence" value="ECO:0007669"/>
    <property type="project" value="UniProtKB-KW"/>
</dbReference>
<dbReference type="NCBIfam" id="TIGR01549">
    <property type="entry name" value="HAD-SF-IA-v1"/>
    <property type="match status" value="1"/>
</dbReference>
<evidence type="ECO:0000256" key="3">
    <source>
        <dbReference type="ARBA" id="ARBA00022553"/>
    </source>
</evidence>
<dbReference type="SFLD" id="SFLDG01135">
    <property type="entry name" value="C1.5.6:_HAD__Beta-PGM__Phospha"/>
    <property type="match status" value="1"/>
</dbReference>
<evidence type="ECO:0000256" key="8">
    <source>
        <dbReference type="ARBA" id="ARBA00044926"/>
    </source>
</evidence>
<reference evidence="11" key="1">
    <citation type="journal article" date="2014" name="Front. Microbiol.">
        <title>High frequency of phylogenetically diverse reductive dehalogenase-homologous genes in deep subseafloor sedimentary metagenomes.</title>
        <authorList>
            <person name="Kawai M."/>
            <person name="Futagami T."/>
            <person name="Toyoda A."/>
            <person name="Takaki Y."/>
            <person name="Nishi S."/>
            <person name="Hori S."/>
            <person name="Arai W."/>
            <person name="Tsubouchi T."/>
            <person name="Morono Y."/>
            <person name="Uchiyama I."/>
            <person name="Ito T."/>
            <person name="Fujiyama A."/>
            <person name="Inagaki F."/>
            <person name="Takami H."/>
        </authorList>
    </citation>
    <scope>NUCLEOTIDE SEQUENCE</scope>
    <source>
        <strain evidence="11">Expedition CK06-06</strain>
    </source>
</reference>
<evidence type="ECO:0000256" key="5">
    <source>
        <dbReference type="ARBA" id="ARBA00022842"/>
    </source>
</evidence>
<dbReference type="EC" id="5.4.2.6" evidence="9"/>
<dbReference type="PANTHER" id="PTHR46193">
    <property type="entry name" value="6-PHOSPHOGLUCONATE PHOSPHATASE"/>
    <property type="match status" value="1"/>
</dbReference>
<dbReference type="InterPro" id="IPR010976">
    <property type="entry name" value="B-phosphoglucomutase_hydrolase"/>
</dbReference>
<sequence length="248" mass="27548">AAIWDMDGVIADTAPYHLKAWQEVLQKRDVNFTEEDFRHSFGQRNDTIIKIALGEEISQNEIEDIACEKEASFRRRIGQNLKPLPGVMNLVKSLKEHGFKMALASSAPMENIHLLTKGLAIDSCFHSIISDKDVTEGKPSPQAFLLAARKLGVEPRNCVVIEDAVAGVAAAKRAGMRCLAVTNTHPRESLTEADLIVDTLEEVTMDDLEQLLNPRRYGSLNMERSLVLIKPDAMERGLASTIISRLEK</sequence>
<dbReference type="Gene3D" id="1.10.150.240">
    <property type="entry name" value="Putative phosphatase, domain 2"/>
    <property type="match status" value="1"/>
</dbReference>
<comment type="caution">
    <text evidence="11">The sequence shown here is derived from an EMBL/GenBank/DDBJ whole genome shotgun (WGS) entry which is preliminary data.</text>
</comment>
<organism evidence="11">
    <name type="scientific">marine sediment metagenome</name>
    <dbReference type="NCBI Taxonomy" id="412755"/>
    <lineage>
        <taxon>unclassified sequences</taxon>
        <taxon>metagenomes</taxon>
        <taxon>ecological metagenomes</taxon>
    </lineage>
</organism>
<evidence type="ECO:0000313" key="11">
    <source>
        <dbReference type="EMBL" id="GAG37585.1"/>
    </source>
</evidence>
<accession>X0X3J3</accession>
<dbReference type="SUPFAM" id="SSF54919">
    <property type="entry name" value="Nucleoside diphosphate kinase, NDK"/>
    <property type="match status" value="1"/>
</dbReference>
<dbReference type="NCBIfam" id="TIGR02009">
    <property type="entry name" value="PGMB-YQAB-SF"/>
    <property type="match status" value="1"/>
</dbReference>
<dbReference type="SFLD" id="SFLDG01129">
    <property type="entry name" value="C1.5:_HAD__Beta-PGM__Phosphata"/>
    <property type="match status" value="1"/>
</dbReference>
<feature type="non-terminal residue" evidence="11">
    <location>
        <position position="1"/>
    </location>
</feature>
<evidence type="ECO:0000256" key="7">
    <source>
        <dbReference type="ARBA" id="ARBA00023277"/>
    </source>
</evidence>
<keyword evidence="5" id="KW-0460">Magnesium</keyword>
<evidence type="ECO:0000256" key="9">
    <source>
        <dbReference type="ARBA" id="ARBA00044968"/>
    </source>
</evidence>
<keyword evidence="3" id="KW-0597">Phosphoprotein</keyword>
<dbReference type="GO" id="GO:0008801">
    <property type="term" value="F:beta-phosphoglucomutase activity"/>
    <property type="evidence" value="ECO:0007669"/>
    <property type="project" value="UniProtKB-EC"/>
</dbReference>
<comment type="cofactor">
    <cofactor evidence="1">
        <name>Mg(2+)</name>
        <dbReference type="ChEBI" id="CHEBI:18420"/>
    </cofactor>
</comment>
<proteinExistence type="inferred from homology"/>
<comment type="catalytic activity">
    <reaction evidence="8">
        <text>beta-D-glucose 1-phosphate = beta-D-glucose 6-phosphate</text>
        <dbReference type="Rhea" id="RHEA:20113"/>
        <dbReference type="ChEBI" id="CHEBI:57684"/>
        <dbReference type="ChEBI" id="CHEBI:58247"/>
        <dbReference type="EC" id="5.4.2.6"/>
    </reaction>
</comment>
<keyword evidence="7" id="KW-0119">Carbohydrate metabolism</keyword>
<evidence type="ECO:0000256" key="10">
    <source>
        <dbReference type="ARBA" id="ARBA00044991"/>
    </source>
</evidence>
<dbReference type="SUPFAM" id="SSF56784">
    <property type="entry name" value="HAD-like"/>
    <property type="match status" value="1"/>
</dbReference>
<dbReference type="PRINTS" id="PR00413">
    <property type="entry name" value="HADHALOGNASE"/>
</dbReference>
<feature type="non-terminal residue" evidence="11">
    <location>
        <position position="248"/>
    </location>
</feature>
<evidence type="ECO:0000256" key="4">
    <source>
        <dbReference type="ARBA" id="ARBA00022723"/>
    </source>
</evidence>
<keyword evidence="6" id="KW-0413">Isomerase</keyword>
<evidence type="ECO:0000256" key="1">
    <source>
        <dbReference type="ARBA" id="ARBA00001946"/>
    </source>
</evidence>
<gene>
    <name evidence="11" type="ORF">S01H1_67310</name>
</gene>